<gene>
    <name evidence="2" type="ORF">ACT17_06065</name>
</gene>
<dbReference type="PANTHER" id="PTHR32015:SF1">
    <property type="entry name" value="LIPASE"/>
    <property type="match status" value="1"/>
</dbReference>
<name>A0A0J8UDK1_9MYCO</name>
<dbReference type="Pfam" id="PF01674">
    <property type="entry name" value="Lipase_2"/>
    <property type="match status" value="1"/>
</dbReference>
<dbReference type="PATRIC" id="fig|451644.5.peg.1236"/>
<dbReference type="GO" id="GO:0016042">
    <property type="term" value="P:lipid catabolic process"/>
    <property type="evidence" value="ECO:0007669"/>
    <property type="project" value="InterPro"/>
</dbReference>
<feature type="signal peptide" evidence="1">
    <location>
        <begin position="1"/>
        <end position="20"/>
    </location>
</feature>
<dbReference type="InterPro" id="IPR029058">
    <property type="entry name" value="AB_hydrolase_fold"/>
</dbReference>
<dbReference type="SUPFAM" id="SSF53474">
    <property type="entry name" value="alpha/beta-Hydrolases"/>
    <property type="match status" value="1"/>
</dbReference>
<sequence length="279" mass="28751">MAAVTAAAALVVPLAAPAAADPPRCTPSTEHPYPVVLLHGTFSNRDVWKSLRPKLDSAGYCTYVVEYGHDESSTMGNQPGVYGTAPVTASVEQVAMQVRKVFELTGAAKVSLVTHSQGGLIARLLTTRAGGGAEKVDTVVSLAGTQNGTTALGVSEAADALGISVDSPAGEAAAKVAGQAAVDQLTNSPLMQVLHQEANTAKGVRYLSVYTDDDTVATPAAQAGAWDTDGPAKAVWNVNVRECLRPNTPVGHSAIVDLPATEHLTLWALGHGEGTRPHC</sequence>
<dbReference type="Gene3D" id="3.40.50.1820">
    <property type="entry name" value="alpha/beta hydrolase"/>
    <property type="match status" value="1"/>
</dbReference>
<dbReference type="PANTHER" id="PTHR32015">
    <property type="entry name" value="FASTING INDUCED LIPASE"/>
    <property type="match status" value="1"/>
</dbReference>
<protein>
    <recommendedName>
        <fullName evidence="4">Lipase</fullName>
    </recommendedName>
</protein>
<evidence type="ECO:0000313" key="3">
    <source>
        <dbReference type="Proteomes" id="UP000037594"/>
    </source>
</evidence>
<evidence type="ECO:0008006" key="4">
    <source>
        <dbReference type="Google" id="ProtNLM"/>
    </source>
</evidence>
<dbReference type="InterPro" id="IPR002918">
    <property type="entry name" value="Lipase_EstA/Esterase_EstB"/>
</dbReference>
<accession>A0A0J8UDK1</accession>
<proteinExistence type="predicted"/>
<keyword evidence="1" id="KW-0732">Signal</keyword>
<dbReference type="AlphaFoldDB" id="A0A0J8UDK1"/>
<evidence type="ECO:0000313" key="2">
    <source>
        <dbReference type="EMBL" id="KMV19608.1"/>
    </source>
</evidence>
<dbReference type="GO" id="GO:0016298">
    <property type="term" value="F:lipase activity"/>
    <property type="evidence" value="ECO:0007669"/>
    <property type="project" value="TreeGrafter"/>
</dbReference>
<evidence type="ECO:0000256" key="1">
    <source>
        <dbReference type="SAM" id="SignalP"/>
    </source>
</evidence>
<feature type="chain" id="PRO_5005309989" description="Lipase" evidence="1">
    <location>
        <begin position="21"/>
        <end position="279"/>
    </location>
</feature>
<organism evidence="2 3">
    <name type="scientific">Mycolicibacterium conceptionense</name>
    <dbReference type="NCBI Taxonomy" id="451644"/>
    <lineage>
        <taxon>Bacteria</taxon>
        <taxon>Bacillati</taxon>
        <taxon>Actinomycetota</taxon>
        <taxon>Actinomycetes</taxon>
        <taxon>Mycobacteriales</taxon>
        <taxon>Mycobacteriaceae</taxon>
        <taxon>Mycolicibacterium</taxon>
    </lineage>
</organism>
<comment type="caution">
    <text evidence="2">The sequence shown here is derived from an EMBL/GenBank/DDBJ whole genome shotgun (WGS) entry which is preliminary data.</text>
</comment>
<reference evidence="2 3" key="1">
    <citation type="submission" date="2015-06" db="EMBL/GenBank/DDBJ databases">
        <title>Genome sequence of Mycobacterium conceptionense strain MLE.</title>
        <authorList>
            <person name="Greninger A.L."/>
            <person name="Cunningham G."/>
            <person name="Chiu C.Y."/>
            <person name="Miller S."/>
        </authorList>
    </citation>
    <scope>NUCLEOTIDE SEQUENCE [LARGE SCALE GENOMIC DNA]</scope>
    <source>
        <strain evidence="2 3">MLE</strain>
    </source>
</reference>
<dbReference type="Proteomes" id="UP000037594">
    <property type="component" value="Unassembled WGS sequence"/>
</dbReference>
<dbReference type="EMBL" id="LFOD01000003">
    <property type="protein sequence ID" value="KMV19608.1"/>
    <property type="molecule type" value="Genomic_DNA"/>
</dbReference>